<evidence type="ECO:0000256" key="4">
    <source>
        <dbReference type="ARBA" id="ARBA00022989"/>
    </source>
</evidence>
<dbReference type="PANTHER" id="PTHR47089:SF1">
    <property type="entry name" value="GUANOSINE ABC TRANSPORTER PERMEASE PROTEIN NUPP"/>
    <property type="match status" value="1"/>
</dbReference>
<feature type="transmembrane region" description="Helical" evidence="6">
    <location>
        <begin position="92"/>
        <end position="108"/>
    </location>
</feature>
<evidence type="ECO:0000313" key="7">
    <source>
        <dbReference type="EMBL" id="KSW11833.1"/>
    </source>
</evidence>
<feature type="transmembrane region" description="Helical" evidence="6">
    <location>
        <begin position="148"/>
        <end position="165"/>
    </location>
</feature>
<feature type="transmembrane region" description="Helical" evidence="6">
    <location>
        <begin position="115"/>
        <end position="142"/>
    </location>
</feature>
<feature type="transmembrane region" description="Helical" evidence="6">
    <location>
        <begin position="20"/>
        <end position="46"/>
    </location>
</feature>
<evidence type="ECO:0008006" key="9">
    <source>
        <dbReference type="Google" id="ProtNLM"/>
    </source>
</evidence>
<feature type="transmembrane region" description="Helical" evidence="6">
    <location>
        <begin position="316"/>
        <end position="334"/>
    </location>
</feature>
<keyword evidence="8" id="KW-1185">Reference proteome</keyword>
<feature type="transmembrane region" description="Helical" evidence="6">
    <location>
        <begin position="277"/>
        <end position="304"/>
    </location>
</feature>
<gene>
    <name evidence="7" type="ORF">CF15_03260</name>
</gene>
<feature type="transmembrane region" description="Helical" evidence="6">
    <location>
        <begin position="58"/>
        <end position="80"/>
    </location>
</feature>
<dbReference type="GO" id="GO:0005886">
    <property type="term" value="C:plasma membrane"/>
    <property type="evidence" value="ECO:0007669"/>
    <property type="project" value="UniProtKB-SubCell"/>
</dbReference>
<comment type="subcellular location">
    <subcellularLocation>
        <location evidence="1">Cell membrane</location>
        <topology evidence="1">Multi-pass membrane protein</topology>
    </subcellularLocation>
</comment>
<dbReference type="CDD" id="cd06580">
    <property type="entry name" value="TM_PBP1_transp_TpRbsC_like"/>
    <property type="match status" value="1"/>
</dbReference>
<sequence length="344" mass="36200">MRIALEPRGPGERGNPVLYGLAGLALGFLISMLLGVFTPVGVAGVARAIFINLSRPRFWLFSLPYFVPITASAAGLALAYRAGFITIGSEGQVILGAVVAYGLLFYVLSSQPPLLAVAAALAAAILAGAAYSLLVGVLRVYLGANETLVSLMLNYIAIAIVNYLVAGPWQAGAFTRTEPLPPRMWISIPVAVVITIVFTIVLELLYMYTRLGVAADSVSRARKAAETYGVDPGRTILLVSILAGAAAGLGGGLYMVSEQHQLLSLGKQGLGYGYMGILVAWLAGLRPAATIAAGFLTTLLYSMFITLQLEGVPASFVLVFEAVIVLSVLAFTSLSRYRVVVRNG</sequence>
<name>A0A0V8RUT6_PYROC</name>
<dbReference type="RefSeq" id="WP_058370511.1">
    <property type="nucleotide sequence ID" value="NZ_LNTB01000001.1"/>
</dbReference>
<organism evidence="7 8">
    <name type="scientific">Pyrodictium occultum</name>
    <dbReference type="NCBI Taxonomy" id="2309"/>
    <lineage>
        <taxon>Archaea</taxon>
        <taxon>Thermoproteota</taxon>
        <taxon>Thermoprotei</taxon>
        <taxon>Desulfurococcales</taxon>
        <taxon>Pyrodictiaceae</taxon>
        <taxon>Pyrodictium</taxon>
    </lineage>
</organism>
<evidence type="ECO:0000256" key="2">
    <source>
        <dbReference type="ARBA" id="ARBA00022475"/>
    </source>
</evidence>
<evidence type="ECO:0000256" key="1">
    <source>
        <dbReference type="ARBA" id="ARBA00004651"/>
    </source>
</evidence>
<evidence type="ECO:0000256" key="3">
    <source>
        <dbReference type="ARBA" id="ARBA00022692"/>
    </source>
</evidence>
<dbReference type="InterPro" id="IPR001851">
    <property type="entry name" value="ABC_transp_permease"/>
</dbReference>
<proteinExistence type="predicted"/>
<accession>A0A0V8RUT6</accession>
<dbReference type="EMBL" id="LNTB01000001">
    <property type="protein sequence ID" value="KSW11833.1"/>
    <property type="molecule type" value="Genomic_DNA"/>
</dbReference>
<reference evidence="7 8" key="1">
    <citation type="submission" date="2015-11" db="EMBL/GenBank/DDBJ databases">
        <title>Genome sequence of Pyrodictium occultum PL-19, a marine hyperthermophilic archaeon isolated from Volcano, Italy.</title>
        <authorList>
            <person name="Utturkar S."/>
            <person name="Huber H."/>
            <person name="Leptihn S."/>
            <person name="Brown S."/>
            <person name="Stetter K.O."/>
            <person name="Podar M."/>
        </authorList>
    </citation>
    <scope>NUCLEOTIDE SEQUENCE [LARGE SCALE GENOMIC DNA]</scope>
    <source>
        <strain evidence="7 8">PL-19</strain>
    </source>
</reference>
<dbReference type="OrthoDB" id="86231at2157"/>
<dbReference type="AlphaFoldDB" id="A0A0V8RUT6"/>
<keyword evidence="4 6" id="KW-1133">Transmembrane helix</keyword>
<dbReference type="GO" id="GO:0022857">
    <property type="term" value="F:transmembrane transporter activity"/>
    <property type="evidence" value="ECO:0007669"/>
    <property type="project" value="InterPro"/>
</dbReference>
<dbReference type="Proteomes" id="UP000053352">
    <property type="component" value="Unassembled WGS sequence"/>
</dbReference>
<evidence type="ECO:0000256" key="5">
    <source>
        <dbReference type="ARBA" id="ARBA00023136"/>
    </source>
</evidence>
<feature type="transmembrane region" description="Helical" evidence="6">
    <location>
        <begin position="236"/>
        <end position="256"/>
    </location>
</feature>
<keyword evidence="2" id="KW-1003">Cell membrane</keyword>
<dbReference type="STRING" id="2309.CF15_03260"/>
<keyword evidence="3 6" id="KW-0812">Transmembrane</keyword>
<dbReference type="Pfam" id="PF02653">
    <property type="entry name" value="BPD_transp_2"/>
    <property type="match status" value="1"/>
</dbReference>
<dbReference type="PANTHER" id="PTHR47089">
    <property type="entry name" value="ABC TRANSPORTER, PERMEASE PROTEIN"/>
    <property type="match status" value="1"/>
</dbReference>
<evidence type="ECO:0000256" key="6">
    <source>
        <dbReference type="SAM" id="Phobius"/>
    </source>
</evidence>
<protein>
    <recommendedName>
        <fullName evidence="9">ABC transporter permease</fullName>
    </recommendedName>
</protein>
<feature type="transmembrane region" description="Helical" evidence="6">
    <location>
        <begin position="186"/>
        <end position="208"/>
    </location>
</feature>
<comment type="caution">
    <text evidence="7">The sequence shown here is derived from an EMBL/GenBank/DDBJ whole genome shotgun (WGS) entry which is preliminary data.</text>
</comment>
<keyword evidence="5 6" id="KW-0472">Membrane</keyword>
<evidence type="ECO:0000313" key="8">
    <source>
        <dbReference type="Proteomes" id="UP000053352"/>
    </source>
</evidence>